<name>A0A0S3PYP3_9BRAD</name>
<gene>
    <name evidence="1" type="ORF">GJW-30_1_03611</name>
</gene>
<organism evidence="1 2">
    <name type="scientific">Variibacter gotjawalensis</name>
    <dbReference type="NCBI Taxonomy" id="1333996"/>
    <lineage>
        <taxon>Bacteria</taxon>
        <taxon>Pseudomonadati</taxon>
        <taxon>Pseudomonadota</taxon>
        <taxon>Alphaproteobacteria</taxon>
        <taxon>Hyphomicrobiales</taxon>
        <taxon>Nitrobacteraceae</taxon>
        <taxon>Variibacter</taxon>
    </lineage>
</organism>
<dbReference type="EMBL" id="AP014946">
    <property type="protein sequence ID" value="BAT61061.1"/>
    <property type="molecule type" value="Genomic_DNA"/>
</dbReference>
<reference evidence="1 2" key="1">
    <citation type="submission" date="2015-08" db="EMBL/GenBank/DDBJ databases">
        <title>Investigation of the bacterial diversity of lava forest soil.</title>
        <authorList>
            <person name="Lee J.S."/>
        </authorList>
    </citation>
    <scope>NUCLEOTIDE SEQUENCE [LARGE SCALE GENOMIC DNA]</scope>
    <source>
        <strain evidence="1 2">GJW-30</strain>
    </source>
</reference>
<accession>A0A0S3PYP3</accession>
<sequence length="221" mass="24424">MRVPAEPMGSWPHATSMNYLIGSPKSLEALLRVSRAGDVASDPDLVSLLRVVPSPAIRDVAICSLVTLVGQHISPELLTNAWRNAYRESLRAGVRIWVVASPLTLIDTLEQLGFRRTEMSVPGAAGASRQRVMMLDLFDIEHLWAMRSPFLEMAREFAHEPCSADPVIHAEEANPFTRLAFARNPFNRGLPNVRTAATQIRGIRRLRHRQGLVSATNQSAG</sequence>
<evidence type="ECO:0000313" key="2">
    <source>
        <dbReference type="Proteomes" id="UP000236884"/>
    </source>
</evidence>
<dbReference type="AlphaFoldDB" id="A0A0S3PYP3"/>
<dbReference type="Proteomes" id="UP000236884">
    <property type="component" value="Chromosome"/>
</dbReference>
<protein>
    <submittedName>
        <fullName evidence="1">Uncharacterized protein</fullName>
    </submittedName>
</protein>
<proteinExistence type="predicted"/>
<dbReference type="KEGG" id="vgo:GJW-30_1_03611"/>
<keyword evidence="2" id="KW-1185">Reference proteome</keyword>
<evidence type="ECO:0000313" key="1">
    <source>
        <dbReference type="EMBL" id="BAT61061.1"/>
    </source>
</evidence>